<gene>
    <name evidence="4" type="ordered locus">Cwoe_5724</name>
</gene>
<reference evidence="4 5" key="1">
    <citation type="journal article" date="2010" name="Stand. Genomic Sci.">
        <title>Complete genome sequence of Conexibacter woesei type strain (ID131577).</title>
        <authorList>
            <person name="Pukall R."/>
            <person name="Lapidus A."/>
            <person name="Glavina Del Rio T."/>
            <person name="Copeland A."/>
            <person name="Tice H."/>
            <person name="Cheng J.-F."/>
            <person name="Lucas S."/>
            <person name="Chen F."/>
            <person name="Nolan M."/>
            <person name="Bruce D."/>
            <person name="Goodwin L."/>
            <person name="Pitluck S."/>
            <person name="Mavromatis K."/>
            <person name="Ivanova N."/>
            <person name="Ovchinnikova G."/>
            <person name="Pati A."/>
            <person name="Chen A."/>
            <person name="Palaniappan K."/>
            <person name="Land M."/>
            <person name="Hauser L."/>
            <person name="Chang Y.-J."/>
            <person name="Jeffries C.D."/>
            <person name="Chain P."/>
            <person name="Meincke L."/>
            <person name="Sims D."/>
            <person name="Brettin T."/>
            <person name="Detter J.C."/>
            <person name="Rohde M."/>
            <person name="Goeker M."/>
            <person name="Bristow J."/>
            <person name="Eisen J.A."/>
            <person name="Markowitz V."/>
            <person name="Kyrpides N.C."/>
            <person name="Klenk H.-P."/>
            <person name="Hugenholtz P."/>
        </authorList>
    </citation>
    <scope>NUCLEOTIDE SEQUENCE [LARGE SCALE GENOMIC DNA]</scope>
    <source>
        <strain evidence="5">DSM 14684 / CIP 108061 / JCM 11494 / NBRC 100937 / ID131577</strain>
    </source>
</reference>
<feature type="region of interest" description="Disordered" evidence="1">
    <location>
        <begin position="325"/>
        <end position="363"/>
    </location>
</feature>
<dbReference type="HOGENOM" id="CLU_721032_0_0_11"/>
<feature type="region of interest" description="Disordered" evidence="1">
    <location>
        <begin position="140"/>
        <end position="200"/>
    </location>
</feature>
<evidence type="ECO:0000256" key="2">
    <source>
        <dbReference type="SAM" id="Phobius"/>
    </source>
</evidence>
<dbReference type="eggNOG" id="COG1983">
    <property type="taxonomic scope" value="Bacteria"/>
</dbReference>
<reference evidence="5" key="2">
    <citation type="submission" date="2010-01" db="EMBL/GenBank/DDBJ databases">
        <title>The complete genome of Conexibacter woesei DSM 14684.</title>
        <authorList>
            <consortium name="US DOE Joint Genome Institute (JGI-PGF)"/>
            <person name="Lucas S."/>
            <person name="Copeland A."/>
            <person name="Lapidus A."/>
            <person name="Glavina del Rio T."/>
            <person name="Dalin E."/>
            <person name="Tice H."/>
            <person name="Bruce D."/>
            <person name="Goodwin L."/>
            <person name="Pitluck S."/>
            <person name="Kyrpides N."/>
            <person name="Mavromatis K."/>
            <person name="Ivanova N."/>
            <person name="Mikhailova N."/>
            <person name="Chertkov O."/>
            <person name="Brettin T."/>
            <person name="Detter J.C."/>
            <person name="Han C."/>
            <person name="Larimer F."/>
            <person name="Land M."/>
            <person name="Hauser L."/>
            <person name="Markowitz V."/>
            <person name="Cheng J.-F."/>
            <person name="Hugenholtz P."/>
            <person name="Woyke T."/>
            <person name="Wu D."/>
            <person name="Pukall R."/>
            <person name="Steenblock K."/>
            <person name="Schneider S."/>
            <person name="Klenk H.-P."/>
            <person name="Eisen J.A."/>
        </authorList>
    </citation>
    <scope>NUCLEOTIDE SEQUENCE [LARGE SCALE GENOMIC DNA]</scope>
    <source>
        <strain evidence="5">DSM 14684 / CIP 108061 / JCM 11494 / NBRC 100937 / ID131577</strain>
    </source>
</reference>
<sequence>MNSDASAAAHPPLRRAADDHLLLGVCAGIARTLDVRPLFVRVAAILLSAIAFPLLVIAYAAIALIVPRDDGRALLGGEPRDGREQLLGWSAVVFAGVLLLAAGFDPEQLVWPALSGAGLLLAAGGVIALAVREGRRTAAPAVPGARAPGTPPAAAPPREPAPPAPATTVVLASGPPATPIQDDTIVIDPPGPPADATVQRRRRGRTWLIATGVTLLVLAAIVAAGAVALGAIGGIGDTTKRPATIADLDSEYRLGVGAMDIDLRELKLPRGTTDVRATVGAGNLTVFVPPGVHVESIGPTELTGVDRVNRAARVLELRERRALRAARGGATAGRGRATPGGRAARGRGAERTRAAAPPAREPRTVSIDADIGLGSASVITTGG</sequence>
<proteinExistence type="predicted"/>
<feature type="transmembrane region" description="Helical" evidence="2">
    <location>
        <begin position="207"/>
        <end position="232"/>
    </location>
</feature>
<evidence type="ECO:0000256" key="1">
    <source>
        <dbReference type="SAM" id="MobiDB-lite"/>
    </source>
</evidence>
<dbReference type="KEGG" id="cwo:Cwoe_5724"/>
<organism evidence="4 5">
    <name type="scientific">Conexibacter woesei (strain DSM 14684 / CCUG 47730 / CIP 108061 / JCM 11494 / NBRC 100937 / ID131577)</name>
    <dbReference type="NCBI Taxonomy" id="469383"/>
    <lineage>
        <taxon>Bacteria</taxon>
        <taxon>Bacillati</taxon>
        <taxon>Actinomycetota</taxon>
        <taxon>Thermoleophilia</taxon>
        <taxon>Solirubrobacterales</taxon>
        <taxon>Conexibacteraceae</taxon>
        <taxon>Conexibacter</taxon>
    </lineage>
</organism>
<keyword evidence="2" id="KW-1133">Transmembrane helix</keyword>
<feature type="transmembrane region" description="Helical" evidence="2">
    <location>
        <begin position="42"/>
        <end position="66"/>
    </location>
</feature>
<evidence type="ECO:0000313" key="4">
    <source>
        <dbReference type="EMBL" id="ADB54125.1"/>
    </source>
</evidence>
<dbReference type="InterPro" id="IPR007168">
    <property type="entry name" value="Phageshock_PspC_N"/>
</dbReference>
<protein>
    <submittedName>
        <fullName evidence="4">Phage shock protein C, PspC</fullName>
    </submittedName>
</protein>
<feature type="compositionally biased region" description="Low complexity" evidence="1">
    <location>
        <begin position="325"/>
        <end position="342"/>
    </location>
</feature>
<name>D3F1U4_CONWI</name>
<feature type="domain" description="Phage shock protein PspC N-terminal" evidence="3">
    <location>
        <begin position="12"/>
        <end position="68"/>
    </location>
</feature>
<keyword evidence="5" id="KW-1185">Reference proteome</keyword>
<feature type="compositionally biased region" description="Pro residues" evidence="1">
    <location>
        <begin position="149"/>
        <end position="165"/>
    </location>
</feature>
<evidence type="ECO:0000313" key="5">
    <source>
        <dbReference type="Proteomes" id="UP000008229"/>
    </source>
</evidence>
<dbReference type="EMBL" id="CP001854">
    <property type="protein sequence ID" value="ADB54125.1"/>
    <property type="molecule type" value="Genomic_DNA"/>
</dbReference>
<dbReference type="Pfam" id="PF04024">
    <property type="entry name" value="PspC"/>
    <property type="match status" value="1"/>
</dbReference>
<dbReference type="AlphaFoldDB" id="D3F1U4"/>
<keyword evidence="2" id="KW-0472">Membrane</keyword>
<evidence type="ECO:0000259" key="3">
    <source>
        <dbReference type="Pfam" id="PF04024"/>
    </source>
</evidence>
<dbReference type="RefSeq" id="WP_012937176.1">
    <property type="nucleotide sequence ID" value="NC_013739.1"/>
</dbReference>
<keyword evidence="2" id="KW-0812">Transmembrane</keyword>
<dbReference type="STRING" id="469383.Cwoe_5724"/>
<dbReference type="OrthoDB" id="3535301at2"/>
<accession>D3F1U4</accession>
<dbReference type="Proteomes" id="UP000008229">
    <property type="component" value="Chromosome"/>
</dbReference>
<feature type="transmembrane region" description="Helical" evidence="2">
    <location>
        <begin position="110"/>
        <end position="131"/>
    </location>
</feature>
<feature type="transmembrane region" description="Helical" evidence="2">
    <location>
        <begin position="86"/>
        <end position="104"/>
    </location>
</feature>